<dbReference type="Proteomes" id="UP000095284">
    <property type="component" value="Unplaced"/>
</dbReference>
<reference evidence="3" key="1">
    <citation type="submission" date="2016-11" db="UniProtKB">
        <authorList>
            <consortium name="WormBaseParasite"/>
        </authorList>
    </citation>
    <scope>IDENTIFICATION</scope>
</reference>
<feature type="region of interest" description="Disordered" evidence="1">
    <location>
        <begin position="1"/>
        <end position="26"/>
    </location>
</feature>
<evidence type="ECO:0000313" key="3">
    <source>
        <dbReference type="WBParaSite" id="BXY_1498000.1"/>
    </source>
</evidence>
<dbReference type="WBParaSite" id="BXY_1498000.1">
    <property type="protein sequence ID" value="BXY_1498000.1"/>
    <property type="gene ID" value="BXY_1498000"/>
</dbReference>
<name>A0A1I7SPI8_BURXY</name>
<protein>
    <submittedName>
        <fullName evidence="3">L1 capsid protein</fullName>
    </submittedName>
</protein>
<accession>A0A1I7SPI8</accession>
<proteinExistence type="predicted"/>
<evidence type="ECO:0000313" key="2">
    <source>
        <dbReference type="Proteomes" id="UP000095284"/>
    </source>
</evidence>
<organism evidence="2 3">
    <name type="scientific">Bursaphelenchus xylophilus</name>
    <name type="common">Pinewood nematode worm</name>
    <name type="synonym">Aphelenchoides xylophilus</name>
    <dbReference type="NCBI Taxonomy" id="6326"/>
    <lineage>
        <taxon>Eukaryota</taxon>
        <taxon>Metazoa</taxon>
        <taxon>Ecdysozoa</taxon>
        <taxon>Nematoda</taxon>
        <taxon>Chromadorea</taxon>
        <taxon>Rhabditida</taxon>
        <taxon>Tylenchina</taxon>
        <taxon>Tylenchomorpha</taxon>
        <taxon>Aphelenchoidea</taxon>
        <taxon>Aphelenchoididae</taxon>
        <taxon>Bursaphelenchus</taxon>
    </lineage>
</organism>
<dbReference type="AlphaFoldDB" id="A0A1I7SPI8"/>
<sequence length="26" mass="3036">TPMPSPTPPIQAQKLKKTRKYYTWSS</sequence>
<evidence type="ECO:0000256" key="1">
    <source>
        <dbReference type="SAM" id="MobiDB-lite"/>
    </source>
</evidence>